<organism evidence="2 3">
    <name type="scientific">Ureibacillus galli</name>
    <dbReference type="NCBI Taxonomy" id="2762222"/>
    <lineage>
        <taxon>Bacteria</taxon>
        <taxon>Bacillati</taxon>
        <taxon>Bacillota</taxon>
        <taxon>Bacilli</taxon>
        <taxon>Bacillales</taxon>
        <taxon>Caryophanaceae</taxon>
        <taxon>Ureibacillus</taxon>
    </lineage>
</organism>
<keyword evidence="1" id="KW-1133">Transmembrane helix</keyword>
<reference evidence="2 3" key="1">
    <citation type="submission" date="2020-08" db="EMBL/GenBank/DDBJ databases">
        <title>A Genomic Blueprint of the Chicken Gut Microbiome.</title>
        <authorList>
            <person name="Gilroy R."/>
            <person name="Ravi A."/>
            <person name="Getino M."/>
            <person name="Pursley I."/>
            <person name="Horton D.L."/>
            <person name="Alikhan N.-F."/>
            <person name="Baker D."/>
            <person name="Gharbi K."/>
            <person name="Hall N."/>
            <person name="Watson M."/>
            <person name="Adriaenssens E.M."/>
            <person name="Foster-Nyarko E."/>
            <person name="Jarju S."/>
            <person name="Secka A."/>
            <person name="Antonio M."/>
            <person name="Oren A."/>
            <person name="Chaudhuri R."/>
            <person name="La Ragione R.M."/>
            <person name="Hildebrand F."/>
            <person name="Pallen M.J."/>
        </authorList>
    </citation>
    <scope>NUCLEOTIDE SEQUENCE [LARGE SCALE GENOMIC DNA]</scope>
    <source>
        <strain evidence="2 3">Re31</strain>
    </source>
</reference>
<keyword evidence="1" id="KW-0812">Transmembrane</keyword>
<dbReference type="EMBL" id="JACSQA010000030">
    <property type="protein sequence ID" value="MBD8028080.1"/>
    <property type="molecule type" value="Genomic_DNA"/>
</dbReference>
<comment type="caution">
    <text evidence="2">The sequence shown here is derived from an EMBL/GenBank/DDBJ whole genome shotgun (WGS) entry which is preliminary data.</text>
</comment>
<dbReference type="Proteomes" id="UP000640930">
    <property type="component" value="Unassembled WGS sequence"/>
</dbReference>
<feature type="transmembrane region" description="Helical" evidence="1">
    <location>
        <begin position="32"/>
        <end position="49"/>
    </location>
</feature>
<sequence>MKILHLIIGILIIFIGSLFMSITVNNEVFKTIINKIVGFVILVGGIIYLRKLAKFGQ</sequence>
<accession>A0ABR8XFU0</accession>
<dbReference type="RefSeq" id="WP_191708497.1">
    <property type="nucleotide sequence ID" value="NZ_JACSQA010000030.1"/>
</dbReference>
<gene>
    <name evidence="2" type="ORF">H9636_15630</name>
</gene>
<feature type="transmembrane region" description="Helical" evidence="1">
    <location>
        <begin position="7"/>
        <end position="26"/>
    </location>
</feature>
<evidence type="ECO:0000313" key="3">
    <source>
        <dbReference type="Proteomes" id="UP000640930"/>
    </source>
</evidence>
<keyword evidence="1" id="KW-0472">Membrane</keyword>
<evidence type="ECO:0000313" key="2">
    <source>
        <dbReference type="EMBL" id="MBD8028080.1"/>
    </source>
</evidence>
<protein>
    <submittedName>
        <fullName evidence="2">Uncharacterized protein</fullName>
    </submittedName>
</protein>
<keyword evidence="3" id="KW-1185">Reference proteome</keyword>
<evidence type="ECO:0000256" key="1">
    <source>
        <dbReference type="SAM" id="Phobius"/>
    </source>
</evidence>
<name>A0ABR8XFU0_9BACL</name>
<proteinExistence type="predicted"/>